<reference evidence="15" key="1">
    <citation type="submission" date="2019-03" db="EMBL/GenBank/DDBJ databases">
        <title>Lake Tanganyika Metagenome-Assembled Genomes (MAGs).</title>
        <authorList>
            <person name="Tran P."/>
        </authorList>
    </citation>
    <scope>NUCLEOTIDE SEQUENCE</scope>
    <source>
        <strain evidence="15">K_DeepCast_150m_m2_040</strain>
    </source>
</reference>
<dbReference type="InterPro" id="IPR036942">
    <property type="entry name" value="Beta-barrel_TonB_sf"/>
</dbReference>
<evidence type="ECO:0000256" key="2">
    <source>
        <dbReference type="ARBA" id="ARBA00022448"/>
    </source>
</evidence>
<keyword evidence="7 10" id="KW-0472">Membrane</keyword>
<keyword evidence="9 10" id="KW-0998">Cell outer membrane</keyword>
<dbReference type="Proteomes" id="UP000779900">
    <property type="component" value="Unassembled WGS sequence"/>
</dbReference>
<feature type="signal peptide" evidence="12">
    <location>
        <begin position="1"/>
        <end position="24"/>
    </location>
</feature>
<feature type="chain" id="PRO_5036911149" evidence="12">
    <location>
        <begin position="25"/>
        <end position="964"/>
    </location>
</feature>
<evidence type="ECO:0000256" key="6">
    <source>
        <dbReference type="ARBA" id="ARBA00023077"/>
    </source>
</evidence>
<sequence>MKSLRLRTSFLVLAVLAIAGIALAANTGTVAGRVTDRQTGEPLIGASVVVDGTELGNATDLNGQYQIINIPPGTYSLTASYTGYNDLKSTGVLVVQDNATTVDFKLSVTVIELKKVIEVVAKKKELVTRSAVSVERVITSEDFKRLPVTSLSDLVGMQAGVSQSNRGGWTHIRGGRFNDVAYLVDGVSAQDALVGTLWSSPKPTTDALQSVVVITGGFDAEYGSAMSGIIKAVTKEGGTRTTGRLGYTTDDVFPANSGYNYGYNRLTFSLGGPTPIWKRLRYFLSTEYLKTDDASGIRYKINSPRGEYAVEGKLTLQMPKEFGLTREGLKFTLDGYHSNYQWQSWGNSYKYYLAGLFANRVRSQKANFTINHLLSPTTVYEVKVGAFQTSFIRTVRNSAAEAADTAGFWGTLRKTGIWNRYIFRAEDWVFNYQKYSDYELAHGGTDTIKSMRDAVLKLYRSFWLDANGNPVYAHAGKKNFSSGYAMIDNPWGVAGLFVTEGDERTWHYRSTEQVLGKIDLTHTVSKIHEIKTGLDVTSYSLSEYTNSLPWDMNPFWDAYNYKPLVVAGYVQDRADFEDLVVRAGIRLDYLDSKAKVRAFPESLGAQPNIADSLLPVPAKYRLAPRLGLSYPITERIKFRFSYGHFYKNPSFSDLYTYADRTAAELRSRGNVIVGNADMGAEKTIAYEMGFDAQLTDIFAFDLTAFYKDVFDLSGVRTVQALPQPYTMYYNVEYARIQGLEATMTKVLDQYWSSRIGYTFQIAKGTASTADAQYQRSTPRQLDYFLDQDVRHSFHGDLAFSFPSDFGFVPMRDFEAAGVLNYSTGTPYTPTDQKGNQIGLSNSARLPSTYQLDGRLGKDFTFAGMSLSINCDITNVLNTEIITGVFAATGKPDNTGRVITPLEFSAAGFLFGDPFYHPARDYDHDGFITREEQFVSYLKAYDDANISPTRYGPPRKIKLGLSLAF</sequence>
<dbReference type="InterPro" id="IPR012910">
    <property type="entry name" value="Plug_dom"/>
</dbReference>
<dbReference type="PROSITE" id="PS52016">
    <property type="entry name" value="TONB_DEPENDENT_REC_3"/>
    <property type="match status" value="1"/>
</dbReference>
<comment type="similarity">
    <text evidence="10 11">Belongs to the TonB-dependent receptor family.</text>
</comment>
<evidence type="ECO:0000256" key="5">
    <source>
        <dbReference type="ARBA" id="ARBA00022729"/>
    </source>
</evidence>
<comment type="caution">
    <text evidence="15">The sequence shown here is derived from an EMBL/GenBank/DDBJ whole genome shotgun (WGS) entry which is preliminary data.</text>
</comment>
<dbReference type="AlphaFoldDB" id="A0A937XBN3"/>
<evidence type="ECO:0000313" key="16">
    <source>
        <dbReference type="Proteomes" id="UP000779900"/>
    </source>
</evidence>
<dbReference type="Gene3D" id="2.40.170.20">
    <property type="entry name" value="TonB-dependent receptor, beta-barrel domain"/>
    <property type="match status" value="1"/>
</dbReference>
<feature type="domain" description="TonB-dependent receptor plug" evidence="14">
    <location>
        <begin position="134"/>
        <end position="226"/>
    </location>
</feature>
<accession>A0A937XBN3</accession>
<evidence type="ECO:0000256" key="10">
    <source>
        <dbReference type="PROSITE-ProRule" id="PRU01360"/>
    </source>
</evidence>
<dbReference type="PANTHER" id="PTHR30069">
    <property type="entry name" value="TONB-DEPENDENT OUTER MEMBRANE RECEPTOR"/>
    <property type="match status" value="1"/>
</dbReference>
<dbReference type="InterPro" id="IPR008969">
    <property type="entry name" value="CarboxyPept-like_regulatory"/>
</dbReference>
<evidence type="ECO:0000256" key="3">
    <source>
        <dbReference type="ARBA" id="ARBA00022452"/>
    </source>
</evidence>
<keyword evidence="4 10" id="KW-0812">Transmembrane</keyword>
<organism evidence="15 16">
    <name type="scientific">candidate division WOR-3 bacterium</name>
    <dbReference type="NCBI Taxonomy" id="2052148"/>
    <lineage>
        <taxon>Bacteria</taxon>
        <taxon>Bacteria division WOR-3</taxon>
    </lineage>
</organism>
<evidence type="ECO:0000259" key="14">
    <source>
        <dbReference type="Pfam" id="PF07715"/>
    </source>
</evidence>
<gene>
    <name evidence="15" type="ORF">FJY68_02520</name>
</gene>
<dbReference type="GO" id="GO:0009279">
    <property type="term" value="C:cell outer membrane"/>
    <property type="evidence" value="ECO:0007669"/>
    <property type="project" value="UniProtKB-SubCell"/>
</dbReference>
<keyword evidence="2 10" id="KW-0813">Transport</keyword>
<protein>
    <submittedName>
        <fullName evidence="15">TonB-dependent receptor</fullName>
    </submittedName>
</protein>
<comment type="subcellular location">
    <subcellularLocation>
        <location evidence="1 10">Cell outer membrane</location>
        <topology evidence="1 10">Multi-pass membrane protein</topology>
    </subcellularLocation>
</comment>
<dbReference type="SUPFAM" id="SSF56935">
    <property type="entry name" value="Porins"/>
    <property type="match status" value="1"/>
</dbReference>
<feature type="domain" description="TonB-dependent receptor-like beta-barrel" evidence="13">
    <location>
        <begin position="427"/>
        <end position="870"/>
    </location>
</feature>
<dbReference type="Gene3D" id="2.60.40.1120">
    <property type="entry name" value="Carboxypeptidase-like, regulatory domain"/>
    <property type="match status" value="1"/>
</dbReference>
<dbReference type="Pfam" id="PF13715">
    <property type="entry name" value="CarbopepD_reg_2"/>
    <property type="match status" value="1"/>
</dbReference>
<dbReference type="PANTHER" id="PTHR30069:SF29">
    <property type="entry name" value="HEMOGLOBIN AND HEMOGLOBIN-HAPTOGLOBIN-BINDING PROTEIN 1-RELATED"/>
    <property type="match status" value="1"/>
</dbReference>
<keyword evidence="8 15" id="KW-0675">Receptor</keyword>
<keyword evidence="6 11" id="KW-0798">TonB box</keyword>
<evidence type="ECO:0000256" key="11">
    <source>
        <dbReference type="RuleBase" id="RU003357"/>
    </source>
</evidence>
<dbReference type="InterPro" id="IPR039426">
    <property type="entry name" value="TonB-dep_rcpt-like"/>
</dbReference>
<keyword evidence="5 12" id="KW-0732">Signal</keyword>
<dbReference type="Gene3D" id="2.170.130.10">
    <property type="entry name" value="TonB-dependent receptor, plug domain"/>
    <property type="match status" value="1"/>
</dbReference>
<evidence type="ECO:0000256" key="7">
    <source>
        <dbReference type="ARBA" id="ARBA00023136"/>
    </source>
</evidence>
<dbReference type="Pfam" id="PF07715">
    <property type="entry name" value="Plug"/>
    <property type="match status" value="1"/>
</dbReference>
<evidence type="ECO:0000256" key="8">
    <source>
        <dbReference type="ARBA" id="ARBA00023170"/>
    </source>
</evidence>
<proteinExistence type="inferred from homology"/>
<evidence type="ECO:0000256" key="12">
    <source>
        <dbReference type="SAM" id="SignalP"/>
    </source>
</evidence>
<evidence type="ECO:0000256" key="4">
    <source>
        <dbReference type="ARBA" id="ARBA00022692"/>
    </source>
</evidence>
<dbReference type="InterPro" id="IPR000531">
    <property type="entry name" value="Beta-barrel_TonB"/>
</dbReference>
<evidence type="ECO:0000313" key="15">
    <source>
        <dbReference type="EMBL" id="MBM3330710.1"/>
    </source>
</evidence>
<keyword evidence="3 10" id="KW-1134">Transmembrane beta strand</keyword>
<dbReference type="SUPFAM" id="SSF49464">
    <property type="entry name" value="Carboxypeptidase regulatory domain-like"/>
    <property type="match status" value="1"/>
</dbReference>
<name>A0A937XBN3_UNCW3</name>
<evidence type="ECO:0000256" key="1">
    <source>
        <dbReference type="ARBA" id="ARBA00004571"/>
    </source>
</evidence>
<dbReference type="Pfam" id="PF00593">
    <property type="entry name" value="TonB_dep_Rec_b-barrel"/>
    <property type="match status" value="1"/>
</dbReference>
<dbReference type="EMBL" id="VGIR01000009">
    <property type="protein sequence ID" value="MBM3330710.1"/>
    <property type="molecule type" value="Genomic_DNA"/>
</dbReference>
<dbReference type="GO" id="GO:0015344">
    <property type="term" value="F:siderophore uptake transmembrane transporter activity"/>
    <property type="evidence" value="ECO:0007669"/>
    <property type="project" value="TreeGrafter"/>
</dbReference>
<dbReference type="GO" id="GO:0044718">
    <property type="term" value="P:siderophore transmembrane transport"/>
    <property type="evidence" value="ECO:0007669"/>
    <property type="project" value="TreeGrafter"/>
</dbReference>
<dbReference type="InterPro" id="IPR037066">
    <property type="entry name" value="Plug_dom_sf"/>
</dbReference>
<evidence type="ECO:0000259" key="13">
    <source>
        <dbReference type="Pfam" id="PF00593"/>
    </source>
</evidence>
<evidence type="ECO:0000256" key="9">
    <source>
        <dbReference type="ARBA" id="ARBA00023237"/>
    </source>
</evidence>